<dbReference type="OMA" id="KSVCYYQ"/>
<dbReference type="eggNOG" id="KOG0778">
    <property type="taxonomic scope" value="Eukaryota"/>
</dbReference>
<feature type="domain" description="Ubiquitin-like protease family profile" evidence="5">
    <location>
        <begin position="869"/>
        <end position="1042"/>
    </location>
</feature>
<dbReference type="PROSITE" id="PS50600">
    <property type="entry name" value="ULP_PROTEASE"/>
    <property type="match status" value="1"/>
</dbReference>
<evidence type="ECO:0000313" key="6">
    <source>
        <dbReference type="EnsemblPlants" id="ORUFI08G11060.1"/>
    </source>
</evidence>
<dbReference type="GO" id="GO:0006508">
    <property type="term" value="P:proteolysis"/>
    <property type="evidence" value="ECO:0007669"/>
    <property type="project" value="UniProtKB-KW"/>
</dbReference>
<dbReference type="InterPro" id="IPR001810">
    <property type="entry name" value="F-box_dom"/>
</dbReference>
<evidence type="ECO:0000256" key="2">
    <source>
        <dbReference type="ARBA" id="ARBA00022670"/>
    </source>
</evidence>
<protein>
    <recommendedName>
        <fullName evidence="5">Ubiquitin-like protease family profile domain-containing protein</fullName>
    </recommendedName>
</protein>
<dbReference type="Pfam" id="PF00646">
    <property type="entry name" value="F-box"/>
    <property type="match status" value="1"/>
</dbReference>
<reference evidence="6" key="2">
    <citation type="submission" date="2015-06" db="UniProtKB">
        <authorList>
            <consortium name="EnsemblPlants"/>
        </authorList>
    </citation>
    <scope>IDENTIFICATION</scope>
</reference>
<dbReference type="SUPFAM" id="SSF81383">
    <property type="entry name" value="F-box domain"/>
    <property type="match status" value="1"/>
</dbReference>
<comment type="similarity">
    <text evidence="1">Belongs to the peptidase C48 family.</text>
</comment>
<dbReference type="Gramene" id="ORUFI08G11060.1">
    <property type="protein sequence ID" value="ORUFI08G11060.1"/>
    <property type="gene ID" value="ORUFI08G11060"/>
</dbReference>
<organism evidence="6 7">
    <name type="scientific">Oryza rufipogon</name>
    <name type="common">Brownbeard rice</name>
    <name type="synonym">Asian wild rice</name>
    <dbReference type="NCBI Taxonomy" id="4529"/>
    <lineage>
        <taxon>Eukaryota</taxon>
        <taxon>Viridiplantae</taxon>
        <taxon>Streptophyta</taxon>
        <taxon>Embryophyta</taxon>
        <taxon>Tracheophyta</taxon>
        <taxon>Spermatophyta</taxon>
        <taxon>Magnoliopsida</taxon>
        <taxon>Liliopsida</taxon>
        <taxon>Poales</taxon>
        <taxon>Poaceae</taxon>
        <taxon>BOP clade</taxon>
        <taxon>Oryzoideae</taxon>
        <taxon>Oryzeae</taxon>
        <taxon>Oryzinae</taxon>
        <taxon>Oryza</taxon>
    </lineage>
</organism>
<dbReference type="InterPro" id="IPR003653">
    <property type="entry name" value="Peptidase_C48_C"/>
</dbReference>
<dbReference type="PANTHER" id="PTHR32133">
    <property type="entry name" value="OS07G0120400 PROTEIN"/>
    <property type="match status" value="1"/>
</dbReference>
<dbReference type="Pfam" id="PF02902">
    <property type="entry name" value="Peptidase_C48"/>
    <property type="match status" value="1"/>
</dbReference>
<reference evidence="7" key="1">
    <citation type="submission" date="2013-06" db="EMBL/GenBank/DDBJ databases">
        <authorList>
            <person name="Zhao Q."/>
        </authorList>
    </citation>
    <scope>NUCLEOTIDE SEQUENCE</scope>
    <source>
        <strain evidence="7">cv. W1943</strain>
    </source>
</reference>
<keyword evidence="7" id="KW-1185">Reference proteome</keyword>
<dbReference type="SUPFAM" id="SSF54001">
    <property type="entry name" value="Cysteine proteinases"/>
    <property type="match status" value="1"/>
</dbReference>
<dbReference type="InterPro" id="IPR038765">
    <property type="entry name" value="Papain-like_cys_pep_sf"/>
</dbReference>
<keyword evidence="2" id="KW-0645">Protease</keyword>
<dbReference type="EnsemblPlants" id="ORUFI08G11060.1">
    <property type="protein sequence ID" value="ORUFI08G11060.1"/>
    <property type="gene ID" value="ORUFI08G11060"/>
</dbReference>
<evidence type="ECO:0000259" key="5">
    <source>
        <dbReference type="PROSITE" id="PS50600"/>
    </source>
</evidence>
<dbReference type="InterPro" id="IPR036047">
    <property type="entry name" value="F-box-like_dom_sf"/>
</dbReference>
<keyword evidence="3" id="KW-0378">Hydrolase</keyword>
<dbReference type="HOGENOM" id="CLU_282923_0_0_1"/>
<proteinExistence type="inferred from homology"/>
<name>A0A0E0QH30_ORYRU</name>
<dbReference type="GO" id="GO:0008234">
    <property type="term" value="F:cysteine-type peptidase activity"/>
    <property type="evidence" value="ECO:0007669"/>
    <property type="project" value="InterPro"/>
</dbReference>
<accession>A0A0E0QH30</accession>
<evidence type="ECO:0000256" key="4">
    <source>
        <dbReference type="SAM" id="MobiDB-lite"/>
    </source>
</evidence>
<feature type="region of interest" description="Disordered" evidence="4">
    <location>
        <begin position="684"/>
        <end position="710"/>
    </location>
</feature>
<dbReference type="Gene3D" id="3.40.395.10">
    <property type="entry name" value="Adenoviral Proteinase, Chain A"/>
    <property type="match status" value="1"/>
</dbReference>
<dbReference type="AlphaFoldDB" id="A0A0E0QH30"/>
<evidence type="ECO:0000313" key="7">
    <source>
        <dbReference type="Proteomes" id="UP000008022"/>
    </source>
</evidence>
<dbReference type="STRING" id="4529.A0A0E0QH30"/>
<evidence type="ECO:0000256" key="3">
    <source>
        <dbReference type="ARBA" id="ARBA00022801"/>
    </source>
</evidence>
<evidence type="ECO:0000256" key="1">
    <source>
        <dbReference type="ARBA" id="ARBA00005234"/>
    </source>
</evidence>
<sequence length="1103" mass="125373">MDDITASLAPELLSEILLRLPPDEPGHLFRAALVCKEWLRAICDPGFLRRYRAFHGSPPLLGLLHRRQVLQGDPVRHLARTTAVPLFPDPTFRRALDCHHGRALLHASDDGWYLIVWDPVTGEQHRVPEPGIPWLMYTAAVFCAVSGCPFRVVFVATDDEDELVKASVYSSETGAWSKPAILDYGYQTWQERLQAITRGESYRTPYVQPRRGALVGDEIYFTLRNENAIIKYNWGMNCFSKIDPPIREVYDIALMEMENGSLGYACIQGSSLYMDRIEVDALEDCNVDSESSSDSELDDLILRMHRKEVVHEIKRHLKKSYDFHTSKCTLIIKPKFPTCIYNFYIALMFELSCFLCPNSSLTPSTKYLTVFEDIENLRNYDWSKFIYDWTMTFLKKFFKSNNLGGCLFYWAALYLDHVDFGKKNPGNSTPRIAVWTKNMIQTYSDLDKVDDDNFGLRPLRDFKSVCYYQPHPTAERRISFKEKLDSALGSVLPLSMKEKLCSLMEHHCSEVHAAGSHTCEDVLIDALVLVAEDSVTPSDKVQNDVDDTNTEGCNAVPSRFDDNADVDASIPDDVVVCTPIENDPCVNSFVANGDDVIASGHAAALISSSNRDFDYELLTPKSAFVKKFKYCADHNLAGSASATIAASIHNVAKKFKTRFPELLNQNARDNIIDFSRPSFKLLDSEDDVSSSNDDANNQLNEEDNQAHGDITPPSSLLCKSFRSVPDSIDVIDHNNIRSNENSAGINQISSIFSNRVFQDVTNSPDVVFLGENKFPQTVKESCVKTEEIYNATNNLSRYTHGMSSSGGKLPAHGPRRIIVPSRHASDPFVPAMKRRFLVSDQENRYYIALCRLADSSKWQSYDAVDIDNVRAKFSSFGHSLKKTGVVLPFVMSVFCRFLFQNNHPSKSKKHYFFPSIGAQLILDPDFVDQEKVKKSFLGAASARPLHLCDMLFFPILHGQHWFVLVVDIKDRMLVFLDSLHQPDDEFFEPILPLLLKNLQIVWDKYERTPMNFSTFKIKFPPVPRQEYSFDSGIFSMKFMEIWSPRIILSNQFTGQNINNIRVQYANQMFFHPNNKMLQTEVENVGVNWFDSARFPSNHRAIDA</sequence>
<dbReference type="PANTHER" id="PTHR32133:SF307">
    <property type="entry name" value="OS08G0299600 PROTEIN"/>
    <property type="match status" value="1"/>
</dbReference>
<dbReference type="Proteomes" id="UP000008022">
    <property type="component" value="Unassembled WGS sequence"/>
</dbReference>